<dbReference type="PRINTS" id="PR00081">
    <property type="entry name" value="GDHRDH"/>
</dbReference>
<dbReference type="AlphaFoldDB" id="E8X521"/>
<keyword evidence="2" id="KW-0560">Oxidoreductase</keyword>
<dbReference type="InterPro" id="IPR020904">
    <property type="entry name" value="Sc_DH/Rdtase_CS"/>
</dbReference>
<protein>
    <submittedName>
        <fullName evidence="5">Short-chain dehydrogenase/reductase SDR</fullName>
    </submittedName>
</protein>
<dbReference type="eggNOG" id="COG1028">
    <property type="taxonomic scope" value="Bacteria"/>
</dbReference>
<dbReference type="Pfam" id="PF00106">
    <property type="entry name" value="adh_short"/>
    <property type="match status" value="1"/>
</dbReference>
<dbReference type="PANTHER" id="PTHR42879:SF2">
    <property type="entry name" value="3-OXOACYL-[ACYL-CARRIER-PROTEIN] REDUCTASE FABG"/>
    <property type="match status" value="1"/>
</dbReference>
<dbReference type="FunFam" id="3.40.50.720:FF:000173">
    <property type="entry name" value="3-oxoacyl-[acyl-carrier protein] reductase"/>
    <property type="match status" value="1"/>
</dbReference>
<dbReference type="HOGENOM" id="CLU_010194_1_3_0"/>
<dbReference type="PaxDb" id="1198114-AciX9_0137"/>
<keyword evidence="6" id="KW-1185">Reference proteome</keyword>
<proteinExistence type="inferred from homology"/>
<dbReference type="InterPro" id="IPR002347">
    <property type="entry name" value="SDR_fam"/>
</dbReference>
<dbReference type="Gene3D" id="3.40.50.720">
    <property type="entry name" value="NAD(P)-binding Rossmann-like Domain"/>
    <property type="match status" value="1"/>
</dbReference>
<dbReference type="Proteomes" id="UP000000343">
    <property type="component" value="Chromosome"/>
</dbReference>
<dbReference type="SUPFAM" id="SSF51735">
    <property type="entry name" value="NAD(P)-binding Rossmann-fold domains"/>
    <property type="match status" value="1"/>
</dbReference>
<dbReference type="InterPro" id="IPR036291">
    <property type="entry name" value="NAD(P)-bd_dom_sf"/>
</dbReference>
<dbReference type="InterPro" id="IPR050259">
    <property type="entry name" value="SDR"/>
</dbReference>
<evidence type="ECO:0000256" key="3">
    <source>
        <dbReference type="RuleBase" id="RU000363"/>
    </source>
</evidence>
<evidence type="ECO:0000256" key="2">
    <source>
        <dbReference type="ARBA" id="ARBA00023002"/>
    </source>
</evidence>
<dbReference type="InterPro" id="IPR057326">
    <property type="entry name" value="KR_dom"/>
</dbReference>
<evidence type="ECO:0000259" key="4">
    <source>
        <dbReference type="SMART" id="SM00822"/>
    </source>
</evidence>
<feature type="domain" description="Ketoreductase" evidence="4">
    <location>
        <begin position="19"/>
        <end position="199"/>
    </location>
</feature>
<name>E8X521_GRATM</name>
<dbReference type="GO" id="GO:0032787">
    <property type="term" value="P:monocarboxylic acid metabolic process"/>
    <property type="evidence" value="ECO:0007669"/>
    <property type="project" value="UniProtKB-ARBA"/>
</dbReference>
<evidence type="ECO:0000313" key="6">
    <source>
        <dbReference type="Proteomes" id="UP000000343"/>
    </source>
</evidence>
<dbReference type="GO" id="GO:0016491">
    <property type="term" value="F:oxidoreductase activity"/>
    <property type="evidence" value="ECO:0007669"/>
    <property type="project" value="UniProtKB-KW"/>
</dbReference>
<dbReference type="PRINTS" id="PR00080">
    <property type="entry name" value="SDRFAMILY"/>
</dbReference>
<dbReference type="KEGG" id="acm:AciX9_0137"/>
<dbReference type="PROSITE" id="PS00061">
    <property type="entry name" value="ADH_SHORT"/>
    <property type="match status" value="1"/>
</dbReference>
<dbReference type="EMBL" id="CP002480">
    <property type="protein sequence ID" value="ADW67213.1"/>
    <property type="molecule type" value="Genomic_DNA"/>
</dbReference>
<dbReference type="SMART" id="SM00822">
    <property type="entry name" value="PKS_KR"/>
    <property type="match status" value="1"/>
</dbReference>
<reference evidence="6" key="1">
    <citation type="submission" date="2011-01" db="EMBL/GenBank/DDBJ databases">
        <title>Complete sequence of chromosome of Acidobacterium sp. MP5ACTX9.</title>
        <authorList>
            <consortium name="US DOE Joint Genome Institute"/>
            <person name="Lucas S."/>
            <person name="Copeland A."/>
            <person name="Lapidus A."/>
            <person name="Cheng J.-F."/>
            <person name="Goodwin L."/>
            <person name="Pitluck S."/>
            <person name="Teshima H."/>
            <person name="Detter J.C."/>
            <person name="Han C."/>
            <person name="Tapia R."/>
            <person name="Land M."/>
            <person name="Hauser L."/>
            <person name="Kyrpides N."/>
            <person name="Ivanova N."/>
            <person name="Ovchinnikova G."/>
            <person name="Pagani I."/>
            <person name="Rawat S.R."/>
            <person name="Mannisto M."/>
            <person name="Haggblom M.M."/>
            <person name="Woyke T."/>
        </authorList>
    </citation>
    <scope>NUCLEOTIDE SEQUENCE [LARGE SCALE GENOMIC DNA]</scope>
    <source>
        <strain evidence="6">MP5ACTX9</strain>
    </source>
</reference>
<evidence type="ECO:0000256" key="1">
    <source>
        <dbReference type="ARBA" id="ARBA00006484"/>
    </source>
</evidence>
<sequence>MHSPPSTRKAAKMSGLSGKISLVTGGSRGIGREIALALAKAGSDVALIGRTAGPDAYAVVDEIRAMGRQAFVYFADLSKAAQAASVVQQAASELGPISILVNNAGINPSKPLEQISTEDWDETIAVNLSSAFYVTQAVLPAMRAQRWGRIIMLSSVAAQLGGVIGPHYAASKAGIIGLVHGYASLLAKEGITVNSIAPALIETDMLKGNDRIKPTLIPLGRFGTVDEVASVALMLAENGYMTGQTINVNGGWYMS</sequence>
<dbReference type="PANTHER" id="PTHR42879">
    <property type="entry name" value="3-OXOACYL-(ACYL-CARRIER-PROTEIN) REDUCTASE"/>
    <property type="match status" value="1"/>
</dbReference>
<accession>E8X521</accession>
<dbReference type="STRING" id="1198114.AciX9_0137"/>
<gene>
    <name evidence="5" type="ordered locus">AciX9_0137</name>
</gene>
<evidence type="ECO:0000313" key="5">
    <source>
        <dbReference type="EMBL" id="ADW67213.1"/>
    </source>
</evidence>
<comment type="similarity">
    <text evidence="1 3">Belongs to the short-chain dehydrogenases/reductases (SDR) family.</text>
</comment>
<organism evidence="6">
    <name type="scientific">Granulicella tundricola (strain ATCC BAA-1859 / DSM 23138 / MP5ACTX9)</name>
    <dbReference type="NCBI Taxonomy" id="1198114"/>
    <lineage>
        <taxon>Bacteria</taxon>
        <taxon>Pseudomonadati</taxon>
        <taxon>Acidobacteriota</taxon>
        <taxon>Terriglobia</taxon>
        <taxon>Terriglobales</taxon>
        <taxon>Acidobacteriaceae</taxon>
        <taxon>Granulicella</taxon>
    </lineage>
</organism>